<dbReference type="PANTHER" id="PTHR34441">
    <property type="entry name" value="MOTILE SPERM DOMAIN-CONTAINING PROTEIN 1"/>
    <property type="match status" value="1"/>
</dbReference>
<sequence>MDIHNQKAQRLPVFVQPGEINFIVDKPDTQKSLLTIFNPYPFPIYFRVLCNAPSNYALGLTKGTIRAGCYIDITIRHRNPTVIGSDCLRIEICSLNDSVLSGIKSIQLNTLKTSIPTKNVSSTSMLEFDENELPTTSRQATINSNRSIHKFSTNINRGRRNDGGGIAENNTQSFYWLAVISFLFCVSVLLTPRWIDPEQQQQQQYTFIPNWLRPSVTGQCVASYVLGILTVYFFLQPVAI</sequence>
<keyword evidence="3 5" id="KW-1133">Transmembrane helix</keyword>
<dbReference type="PANTHER" id="PTHR34441:SF1">
    <property type="entry name" value="MOTILE SPERM DOMAIN-CONTAINING 1"/>
    <property type="match status" value="1"/>
</dbReference>
<name>A0A6V7VD15_MELEN</name>
<feature type="transmembrane region" description="Helical" evidence="5">
    <location>
        <begin position="174"/>
        <end position="195"/>
    </location>
</feature>
<evidence type="ECO:0000313" key="7">
    <source>
        <dbReference type="EMBL" id="CAD2172807.1"/>
    </source>
</evidence>
<dbReference type="EMBL" id="CAJEWN010000206">
    <property type="protein sequence ID" value="CAD2172807.1"/>
    <property type="molecule type" value="Genomic_DNA"/>
</dbReference>
<protein>
    <recommendedName>
        <fullName evidence="6">MSP domain-containing protein</fullName>
    </recommendedName>
</protein>
<evidence type="ECO:0000313" key="8">
    <source>
        <dbReference type="Proteomes" id="UP000580250"/>
    </source>
</evidence>
<evidence type="ECO:0000256" key="4">
    <source>
        <dbReference type="ARBA" id="ARBA00023136"/>
    </source>
</evidence>
<keyword evidence="2 5" id="KW-0812">Transmembrane</keyword>
<dbReference type="Gene3D" id="2.60.40.10">
    <property type="entry name" value="Immunoglobulins"/>
    <property type="match status" value="1"/>
</dbReference>
<evidence type="ECO:0000256" key="1">
    <source>
        <dbReference type="ARBA" id="ARBA00004141"/>
    </source>
</evidence>
<comment type="caution">
    <text evidence="7">The sequence shown here is derived from an EMBL/GenBank/DDBJ whole genome shotgun (WGS) entry which is preliminary data.</text>
</comment>
<proteinExistence type="predicted"/>
<evidence type="ECO:0000256" key="2">
    <source>
        <dbReference type="ARBA" id="ARBA00022692"/>
    </source>
</evidence>
<evidence type="ECO:0000256" key="3">
    <source>
        <dbReference type="ARBA" id="ARBA00022989"/>
    </source>
</evidence>
<evidence type="ECO:0000256" key="5">
    <source>
        <dbReference type="SAM" id="Phobius"/>
    </source>
</evidence>
<evidence type="ECO:0000259" key="6">
    <source>
        <dbReference type="Pfam" id="PF00635"/>
    </source>
</evidence>
<dbReference type="InterPro" id="IPR000535">
    <property type="entry name" value="MSP_dom"/>
</dbReference>
<dbReference type="GO" id="GO:0016020">
    <property type="term" value="C:membrane"/>
    <property type="evidence" value="ECO:0007669"/>
    <property type="project" value="UniProtKB-SubCell"/>
</dbReference>
<dbReference type="OrthoDB" id="10022288at2759"/>
<organism evidence="7 8">
    <name type="scientific">Meloidogyne enterolobii</name>
    <name type="common">Root-knot nematode worm</name>
    <name type="synonym">Meloidogyne mayaguensis</name>
    <dbReference type="NCBI Taxonomy" id="390850"/>
    <lineage>
        <taxon>Eukaryota</taxon>
        <taxon>Metazoa</taxon>
        <taxon>Ecdysozoa</taxon>
        <taxon>Nematoda</taxon>
        <taxon>Chromadorea</taxon>
        <taxon>Rhabditida</taxon>
        <taxon>Tylenchina</taxon>
        <taxon>Tylenchomorpha</taxon>
        <taxon>Tylenchoidea</taxon>
        <taxon>Meloidogynidae</taxon>
        <taxon>Meloidogyninae</taxon>
        <taxon>Meloidogyne</taxon>
    </lineage>
</organism>
<accession>A0A6V7VD15</accession>
<feature type="domain" description="MSP" evidence="6">
    <location>
        <begin position="14"/>
        <end position="95"/>
    </location>
</feature>
<dbReference type="Pfam" id="PF00635">
    <property type="entry name" value="Motile_Sperm"/>
    <property type="match status" value="1"/>
</dbReference>
<dbReference type="InterPro" id="IPR008962">
    <property type="entry name" value="PapD-like_sf"/>
</dbReference>
<dbReference type="Proteomes" id="UP000580250">
    <property type="component" value="Unassembled WGS sequence"/>
</dbReference>
<dbReference type="AlphaFoldDB" id="A0A6V7VD15"/>
<dbReference type="InterPro" id="IPR013783">
    <property type="entry name" value="Ig-like_fold"/>
</dbReference>
<gene>
    <name evidence="7" type="ORF">MENT_LOCUS24378</name>
</gene>
<dbReference type="SUPFAM" id="SSF49354">
    <property type="entry name" value="PapD-like"/>
    <property type="match status" value="1"/>
</dbReference>
<dbReference type="GO" id="GO:0005737">
    <property type="term" value="C:cytoplasm"/>
    <property type="evidence" value="ECO:0007669"/>
    <property type="project" value="TreeGrafter"/>
</dbReference>
<comment type="subcellular location">
    <subcellularLocation>
        <location evidence="1">Membrane</location>
        <topology evidence="1">Multi-pass membrane protein</topology>
    </subcellularLocation>
</comment>
<keyword evidence="4 5" id="KW-0472">Membrane</keyword>
<dbReference type="InterPro" id="IPR039283">
    <property type="entry name" value="MOSPD1/3"/>
</dbReference>
<reference evidence="7 8" key="1">
    <citation type="submission" date="2020-08" db="EMBL/GenBank/DDBJ databases">
        <authorList>
            <person name="Koutsovoulos G."/>
            <person name="Danchin GJ E."/>
        </authorList>
    </citation>
    <scope>NUCLEOTIDE SEQUENCE [LARGE SCALE GENOMIC DNA]</scope>
</reference>
<feature type="transmembrane region" description="Helical" evidence="5">
    <location>
        <begin position="216"/>
        <end position="235"/>
    </location>
</feature>